<gene>
    <name evidence="1" type="ORF">FLP_12570</name>
</gene>
<proteinExistence type="predicted"/>
<evidence type="ECO:0000313" key="2">
    <source>
        <dbReference type="Proteomes" id="UP000093343"/>
    </source>
</evidence>
<comment type="caution">
    <text evidence="1">The sequence shown here is derived from an EMBL/GenBank/DDBJ whole genome shotgun (WGS) entry which is preliminary data.</text>
</comment>
<dbReference type="Proteomes" id="UP000093343">
    <property type="component" value="Unassembled WGS sequence"/>
</dbReference>
<reference evidence="2" key="1">
    <citation type="submission" date="2016-03" db="EMBL/GenBank/DDBJ databases">
        <title>Draft genome sequence of Paenibacillus glacialis DSM 22343.</title>
        <authorList>
            <person name="Shin S.-K."/>
            <person name="Yi H."/>
        </authorList>
    </citation>
    <scope>NUCLEOTIDE SEQUENCE [LARGE SCALE GENOMIC DNA]</scope>
    <source>
        <strain evidence="2">CCUG 60099</strain>
    </source>
</reference>
<dbReference type="EMBL" id="LVEN01000027">
    <property type="protein sequence ID" value="OCB73515.1"/>
    <property type="molecule type" value="Genomic_DNA"/>
</dbReference>
<keyword evidence="2" id="KW-1185">Reference proteome</keyword>
<name>A0ABX2XIM2_9FLAO</name>
<protein>
    <submittedName>
        <fullName evidence="1">Uncharacterized protein</fullName>
    </submittedName>
</protein>
<evidence type="ECO:0000313" key="1">
    <source>
        <dbReference type="EMBL" id="OCB73515.1"/>
    </source>
</evidence>
<sequence>MISKKILIYFFTIPIYFYKKIRIEKQRLQFIAYLILQNRMLQDGNLAFRRYFYDNKTFNLKSLS</sequence>
<accession>A0ABX2XIM2</accession>
<organism evidence="1 2">
    <name type="scientific">Flavobacterium piscis</name>
    <dbReference type="NCBI Taxonomy" id="1114874"/>
    <lineage>
        <taxon>Bacteria</taxon>
        <taxon>Pseudomonadati</taxon>
        <taxon>Bacteroidota</taxon>
        <taxon>Flavobacteriia</taxon>
        <taxon>Flavobacteriales</taxon>
        <taxon>Flavobacteriaceae</taxon>
        <taxon>Flavobacterium</taxon>
    </lineage>
</organism>